<dbReference type="AlphaFoldDB" id="A0A5C4M9I2"/>
<sequence length="123" mass="13363">MAGRDLVVQTSGVVLDGALAQANLTVDGRPIRAQAVAAFFREAASLLRDRITRLAHPAQPRPDPYRPSSQPMVSVPPARCTIVRRKRTVHDIPRLTPAHAASRLDTTEMPYRFAAAEGIPTTS</sequence>
<protein>
    <submittedName>
        <fullName evidence="2">Uncharacterized protein</fullName>
    </submittedName>
</protein>
<proteinExistence type="predicted"/>
<organism evidence="2 3">
    <name type="scientific">Amycolatopsis alkalitolerans</name>
    <dbReference type="NCBI Taxonomy" id="2547244"/>
    <lineage>
        <taxon>Bacteria</taxon>
        <taxon>Bacillati</taxon>
        <taxon>Actinomycetota</taxon>
        <taxon>Actinomycetes</taxon>
        <taxon>Pseudonocardiales</taxon>
        <taxon>Pseudonocardiaceae</taxon>
        <taxon>Amycolatopsis</taxon>
    </lineage>
</organism>
<gene>
    <name evidence="2" type="ORF">FG385_06265</name>
</gene>
<accession>A0A5C4M9I2</accession>
<name>A0A5C4M9I2_9PSEU</name>
<dbReference type="Proteomes" id="UP000305546">
    <property type="component" value="Unassembled WGS sequence"/>
</dbReference>
<evidence type="ECO:0000313" key="2">
    <source>
        <dbReference type="EMBL" id="TNC28034.1"/>
    </source>
</evidence>
<evidence type="ECO:0000256" key="1">
    <source>
        <dbReference type="SAM" id="MobiDB-lite"/>
    </source>
</evidence>
<evidence type="ECO:0000313" key="3">
    <source>
        <dbReference type="Proteomes" id="UP000305546"/>
    </source>
</evidence>
<keyword evidence="3" id="KW-1185">Reference proteome</keyword>
<comment type="caution">
    <text evidence="2">The sequence shown here is derived from an EMBL/GenBank/DDBJ whole genome shotgun (WGS) entry which is preliminary data.</text>
</comment>
<reference evidence="2 3" key="1">
    <citation type="submission" date="2019-06" db="EMBL/GenBank/DDBJ databases">
        <title>Amycolatopsis alkalitolerans sp. nov., isolated from Gastrodia elata Blume.</title>
        <authorList>
            <person name="Narsing Rao M.P."/>
            <person name="Li W.J."/>
        </authorList>
    </citation>
    <scope>NUCLEOTIDE SEQUENCE [LARGE SCALE GENOMIC DNA]</scope>
    <source>
        <strain evidence="2 3">SYSUP0005</strain>
    </source>
</reference>
<dbReference type="RefSeq" id="WP_139095652.1">
    <property type="nucleotide sequence ID" value="NZ_VDFW01000004.1"/>
</dbReference>
<feature type="region of interest" description="Disordered" evidence="1">
    <location>
        <begin position="55"/>
        <end position="76"/>
    </location>
</feature>
<dbReference type="EMBL" id="VDFW01000004">
    <property type="protein sequence ID" value="TNC28034.1"/>
    <property type="molecule type" value="Genomic_DNA"/>
</dbReference>